<dbReference type="Pfam" id="PF03765">
    <property type="entry name" value="CRAL_TRIO_N"/>
    <property type="match status" value="1"/>
</dbReference>
<protein>
    <recommendedName>
        <fullName evidence="1">CRAL-TRIO domain-containing protein</fullName>
    </recommendedName>
</protein>
<dbReference type="InterPro" id="IPR036865">
    <property type="entry name" value="CRAL-TRIO_dom_sf"/>
</dbReference>
<dbReference type="Pfam" id="PF00650">
    <property type="entry name" value="CRAL_TRIO"/>
    <property type="match status" value="1"/>
</dbReference>
<dbReference type="SUPFAM" id="SSF46938">
    <property type="entry name" value="CRAL/TRIO N-terminal domain"/>
    <property type="match status" value="1"/>
</dbReference>
<dbReference type="EMBL" id="OW152831">
    <property type="protein sequence ID" value="CAH2049102.1"/>
    <property type="molecule type" value="Genomic_DNA"/>
</dbReference>
<evidence type="ECO:0000259" key="1">
    <source>
        <dbReference type="PROSITE" id="PS50191"/>
    </source>
</evidence>
<dbReference type="Gene3D" id="1.10.8.20">
    <property type="entry name" value="N-terminal domain of phosphatidylinositol transfer protein sec14p"/>
    <property type="match status" value="1"/>
</dbReference>
<dbReference type="InterPro" id="IPR036273">
    <property type="entry name" value="CRAL/TRIO_N_dom_sf"/>
</dbReference>
<dbReference type="PANTHER" id="PTHR10174">
    <property type="entry name" value="ALPHA-TOCOPHEROL TRANSFER PROTEIN-RELATED"/>
    <property type="match status" value="1"/>
</dbReference>
<evidence type="ECO:0000313" key="2">
    <source>
        <dbReference type="EMBL" id="CAH2049102.1"/>
    </source>
</evidence>
<name>A0ABN8I9K8_9NEOP</name>
<proteinExistence type="predicted"/>
<gene>
    <name evidence="2" type="ORF">IPOD504_LOCUS6601</name>
</gene>
<accession>A0ABN8I9K8</accession>
<dbReference type="SUPFAM" id="SSF52087">
    <property type="entry name" value="CRAL/TRIO domain"/>
    <property type="match status" value="1"/>
</dbReference>
<reference evidence="2" key="1">
    <citation type="submission" date="2022-03" db="EMBL/GenBank/DDBJ databases">
        <authorList>
            <person name="Martin H S."/>
        </authorList>
    </citation>
    <scope>NUCLEOTIDE SEQUENCE</scope>
</reference>
<dbReference type="PANTHER" id="PTHR10174:SF234">
    <property type="entry name" value="SD01558P"/>
    <property type="match status" value="1"/>
</dbReference>
<keyword evidence="3" id="KW-1185">Reference proteome</keyword>
<dbReference type="CDD" id="cd00170">
    <property type="entry name" value="SEC14"/>
    <property type="match status" value="1"/>
</dbReference>
<feature type="non-terminal residue" evidence="2">
    <location>
        <position position="328"/>
    </location>
</feature>
<evidence type="ECO:0000313" key="3">
    <source>
        <dbReference type="Proteomes" id="UP000837857"/>
    </source>
</evidence>
<sequence>MLVNTERCLYLSAKPLIKQIIYSARSKNFKYQRTSMYECFLEIAFEAELNTKEDPECLELAIEHCNENPATRSAAIRELRELIYDRVECEPYRTDDEFLLRFLRARDFIVRRAHKLLVRYCDFRAQYPHLYEGVDLWSLTKVQDAYEGTMLDRPDIGRLSILRFGAWDPSEFPVDDLVRAGMAMYEIGIRQPKLQVLGGTVIVDLEGITLKHVSTLTPTIAYQIVCLMGIAIPARLRSCHIINYNWLLNTFFYLFKRFIPQETWGRIYFHGHDLKSLHRHIDPECLPKRYGGSCRNHVSLGHWFQKIKKYRDAQFDKEMKAIGYLVKE</sequence>
<dbReference type="InterPro" id="IPR001251">
    <property type="entry name" value="CRAL-TRIO_dom"/>
</dbReference>
<feature type="domain" description="CRAL-TRIO" evidence="1">
    <location>
        <begin position="145"/>
        <end position="298"/>
    </location>
</feature>
<dbReference type="InterPro" id="IPR011074">
    <property type="entry name" value="CRAL/TRIO_N_dom"/>
</dbReference>
<organism evidence="2 3">
    <name type="scientific">Iphiclides podalirius</name>
    <name type="common">scarce swallowtail</name>
    <dbReference type="NCBI Taxonomy" id="110791"/>
    <lineage>
        <taxon>Eukaryota</taxon>
        <taxon>Metazoa</taxon>
        <taxon>Ecdysozoa</taxon>
        <taxon>Arthropoda</taxon>
        <taxon>Hexapoda</taxon>
        <taxon>Insecta</taxon>
        <taxon>Pterygota</taxon>
        <taxon>Neoptera</taxon>
        <taxon>Endopterygota</taxon>
        <taxon>Lepidoptera</taxon>
        <taxon>Glossata</taxon>
        <taxon>Ditrysia</taxon>
        <taxon>Papilionoidea</taxon>
        <taxon>Papilionidae</taxon>
        <taxon>Papilioninae</taxon>
        <taxon>Iphiclides</taxon>
    </lineage>
</organism>
<dbReference type="PROSITE" id="PS50191">
    <property type="entry name" value="CRAL_TRIO"/>
    <property type="match status" value="1"/>
</dbReference>
<dbReference type="Gene3D" id="3.40.525.10">
    <property type="entry name" value="CRAL-TRIO lipid binding domain"/>
    <property type="match status" value="1"/>
</dbReference>
<dbReference type="PRINTS" id="PR00180">
    <property type="entry name" value="CRETINALDHBP"/>
</dbReference>
<dbReference type="Proteomes" id="UP000837857">
    <property type="component" value="Chromosome 19"/>
</dbReference>
<dbReference type="SMART" id="SM00516">
    <property type="entry name" value="SEC14"/>
    <property type="match status" value="1"/>
</dbReference>
<dbReference type="SMART" id="SM01100">
    <property type="entry name" value="CRAL_TRIO_N"/>
    <property type="match status" value="1"/>
</dbReference>